<sequence length="367" mass="40864">MKKFVIVICIASLLFASCAQKKTAAAAEKITVIDQNNMEATLNGKPDRIVLTALPLPSIYALTGEPIEKLVGMHPGATSAIKNSVMGAMYPALLNVPSNFINGVDINIEELMKLKPDVVMYWAEYTNQYELLKSAGIPAVGVKTQGDGDVIVTMDSWLAIMGEMFGKSKKVDAVLEYGRSLQKDILSKIEGIPDSDKPKVLYIFNHSSEEISVSGNKFYGGTWIENTGGINAAREIQGHAIVNMEQIYKWNPDIILITTFTETMPEDLYENKIRGQNWSNVAAVKNKKVFKEPLGVYRWFPPSGDAPLMSMWMANHMQPGIFNYDMQKEIKEYYKRFYQYDLTDEQIEGILTANTEAAKGANFGGKQ</sequence>
<evidence type="ECO:0000313" key="3">
    <source>
        <dbReference type="EMBL" id="EPF30509.1"/>
    </source>
</evidence>
<keyword evidence="4" id="KW-1185">Reference proteome</keyword>
<dbReference type="InterPro" id="IPR050902">
    <property type="entry name" value="ABC_Transporter_SBP"/>
</dbReference>
<dbReference type="HOGENOM" id="CLU_038034_13_3_12"/>
<dbReference type="OrthoDB" id="368509at2"/>
<dbReference type="InterPro" id="IPR002491">
    <property type="entry name" value="ABC_transptr_periplasmic_BD"/>
</dbReference>
<feature type="chain" id="PRO_5004523105" description="Fe/B12 periplasmic-binding domain-containing protein" evidence="1">
    <location>
        <begin position="22"/>
        <end position="367"/>
    </location>
</feature>
<protein>
    <recommendedName>
        <fullName evidence="2">Fe/B12 periplasmic-binding domain-containing protein</fullName>
    </recommendedName>
</protein>
<dbReference type="STRING" id="1125699.HMPREF9194_00826"/>
<evidence type="ECO:0000313" key="4">
    <source>
        <dbReference type="Proteomes" id="UP000014541"/>
    </source>
</evidence>
<organism evidence="3 4">
    <name type="scientific">Treponema maltophilum ATCC 51939</name>
    <dbReference type="NCBI Taxonomy" id="1125699"/>
    <lineage>
        <taxon>Bacteria</taxon>
        <taxon>Pseudomonadati</taxon>
        <taxon>Spirochaetota</taxon>
        <taxon>Spirochaetia</taxon>
        <taxon>Spirochaetales</taxon>
        <taxon>Treponemataceae</taxon>
        <taxon>Treponema</taxon>
    </lineage>
</organism>
<dbReference type="Pfam" id="PF01497">
    <property type="entry name" value="Peripla_BP_2"/>
    <property type="match status" value="1"/>
</dbReference>
<dbReference type="PROSITE" id="PS50983">
    <property type="entry name" value="FE_B12_PBP"/>
    <property type="match status" value="1"/>
</dbReference>
<evidence type="ECO:0000256" key="1">
    <source>
        <dbReference type="SAM" id="SignalP"/>
    </source>
</evidence>
<evidence type="ECO:0000259" key="2">
    <source>
        <dbReference type="PROSITE" id="PS50983"/>
    </source>
</evidence>
<comment type="caution">
    <text evidence="3">The sequence shown here is derived from an EMBL/GenBank/DDBJ whole genome shotgun (WGS) entry which is preliminary data.</text>
</comment>
<dbReference type="SUPFAM" id="SSF53807">
    <property type="entry name" value="Helical backbone' metal receptor"/>
    <property type="match status" value="1"/>
</dbReference>
<dbReference type="EMBL" id="ATFF01000006">
    <property type="protein sequence ID" value="EPF30509.1"/>
    <property type="molecule type" value="Genomic_DNA"/>
</dbReference>
<proteinExistence type="predicted"/>
<accession>S3L159</accession>
<dbReference type="PANTHER" id="PTHR30535:SF34">
    <property type="entry name" value="MOLYBDATE-BINDING PROTEIN MOLA"/>
    <property type="match status" value="1"/>
</dbReference>
<dbReference type="PANTHER" id="PTHR30535">
    <property type="entry name" value="VITAMIN B12-BINDING PROTEIN"/>
    <property type="match status" value="1"/>
</dbReference>
<dbReference type="PROSITE" id="PS51257">
    <property type="entry name" value="PROKAR_LIPOPROTEIN"/>
    <property type="match status" value="1"/>
</dbReference>
<reference evidence="3 4" key="1">
    <citation type="submission" date="2013-04" db="EMBL/GenBank/DDBJ databases">
        <title>The Genome Sequence of Treponema maltophilum ATCC 51939.</title>
        <authorList>
            <consortium name="The Broad Institute Genomics Platform"/>
            <person name="Earl A."/>
            <person name="Ward D."/>
            <person name="Feldgarden M."/>
            <person name="Gevers D."/>
            <person name="Leonetti C."/>
            <person name="Blanton J.M."/>
            <person name="Dewhirst F.E."/>
            <person name="Izard J."/>
            <person name="Walker B."/>
            <person name="Young S."/>
            <person name="Zeng Q."/>
            <person name="Gargeya S."/>
            <person name="Fitzgerald M."/>
            <person name="Haas B."/>
            <person name="Abouelleil A."/>
            <person name="Allen A.W."/>
            <person name="Alvarado L."/>
            <person name="Arachchi H.M."/>
            <person name="Berlin A.M."/>
            <person name="Chapman S.B."/>
            <person name="Gainer-Dewar J."/>
            <person name="Goldberg J."/>
            <person name="Griggs A."/>
            <person name="Gujja S."/>
            <person name="Hansen M."/>
            <person name="Howarth C."/>
            <person name="Imamovic A."/>
            <person name="Ireland A."/>
            <person name="Larimer J."/>
            <person name="McCowan C."/>
            <person name="Murphy C."/>
            <person name="Pearson M."/>
            <person name="Poon T.W."/>
            <person name="Priest M."/>
            <person name="Roberts A."/>
            <person name="Saif S."/>
            <person name="Shea T."/>
            <person name="Sisk P."/>
            <person name="Sykes S."/>
            <person name="Wortman J."/>
            <person name="Nusbaum C."/>
            <person name="Birren B."/>
        </authorList>
    </citation>
    <scope>NUCLEOTIDE SEQUENCE [LARGE SCALE GENOMIC DNA]</scope>
    <source>
        <strain evidence="3 4">ATCC 51939</strain>
    </source>
</reference>
<keyword evidence="1" id="KW-0732">Signal</keyword>
<dbReference type="RefSeq" id="WP_016525120.1">
    <property type="nucleotide sequence ID" value="NZ_KE332518.1"/>
</dbReference>
<gene>
    <name evidence="3" type="ORF">HMPREF9194_00826</name>
</gene>
<dbReference type="Proteomes" id="UP000014541">
    <property type="component" value="Unassembled WGS sequence"/>
</dbReference>
<dbReference type="GO" id="GO:0071281">
    <property type="term" value="P:cellular response to iron ion"/>
    <property type="evidence" value="ECO:0007669"/>
    <property type="project" value="TreeGrafter"/>
</dbReference>
<feature type="signal peptide" evidence="1">
    <location>
        <begin position="1"/>
        <end position="21"/>
    </location>
</feature>
<dbReference type="AlphaFoldDB" id="S3L159"/>
<name>S3L159_TREMA</name>
<dbReference type="Gene3D" id="1.20.58.2180">
    <property type="match status" value="1"/>
</dbReference>
<dbReference type="PATRIC" id="fig|1125699.3.peg.840"/>
<dbReference type="Gene3D" id="3.40.50.1980">
    <property type="entry name" value="Nitrogenase molybdenum iron protein domain"/>
    <property type="match status" value="2"/>
</dbReference>
<feature type="domain" description="Fe/B12 periplasmic-binding" evidence="2">
    <location>
        <begin position="48"/>
        <end position="321"/>
    </location>
</feature>
<dbReference type="eggNOG" id="COG0614">
    <property type="taxonomic scope" value="Bacteria"/>
</dbReference>